<keyword evidence="4 10" id="KW-0808">Transferase</keyword>
<organism evidence="12 13">
    <name type="scientific">Henosepilachna vigintioctopunctata</name>
    <dbReference type="NCBI Taxonomy" id="420089"/>
    <lineage>
        <taxon>Eukaryota</taxon>
        <taxon>Metazoa</taxon>
        <taxon>Ecdysozoa</taxon>
        <taxon>Arthropoda</taxon>
        <taxon>Hexapoda</taxon>
        <taxon>Insecta</taxon>
        <taxon>Pterygota</taxon>
        <taxon>Neoptera</taxon>
        <taxon>Endopterygota</taxon>
        <taxon>Coleoptera</taxon>
        <taxon>Polyphaga</taxon>
        <taxon>Cucujiformia</taxon>
        <taxon>Coccinelloidea</taxon>
        <taxon>Coccinellidae</taxon>
        <taxon>Epilachninae</taxon>
        <taxon>Epilachnini</taxon>
        <taxon>Henosepilachna</taxon>
    </lineage>
</organism>
<reference evidence="12 13" key="1">
    <citation type="submission" date="2023-03" db="EMBL/GenBank/DDBJ databases">
        <title>Genome insight into feeding habits of ladybird beetles.</title>
        <authorList>
            <person name="Li H.-S."/>
            <person name="Huang Y.-H."/>
            <person name="Pang H."/>
        </authorList>
    </citation>
    <scope>NUCLEOTIDE SEQUENCE [LARGE SCALE GENOMIC DNA]</scope>
    <source>
        <strain evidence="12">SYSU_2023b</strain>
        <tissue evidence="12">Whole body</tissue>
    </source>
</reference>
<dbReference type="GO" id="GO:0006144">
    <property type="term" value="P:purine nucleobase metabolic process"/>
    <property type="evidence" value="ECO:0007669"/>
    <property type="project" value="TreeGrafter"/>
</dbReference>
<gene>
    <name evidence="12" type="ORF">WA026_000087</name>
</gene>
<comment type="caution">
    <text evidence="12">The sequence shown here is derived from an EMBL/GenBank/DDBJ whole genome shotgun (WGS) entry which is preliminary data.</text>
</comment>
<dbReference type="SUPFAM" id="SSF53613">
    <property type="entry name" value="Ribokinase-like"/>
    <property type="match status" value="1"/>
</dbReference>
<dbReference type="InterPro" id="IPR011611">
    <property type="entry name" value="PfkB_dom"/>
</dbReference>
<comment type="pathway">
    <text evidence="1 10">Purine metabolism; AMP biosynthesis via salvage pathway; AMP from adenosine: step 1/1.</text>
</comment>
<dbReference type="AlphaFoldDB" id="A0AAW1UWG7"/>
<dbReference type="CDD" id="cd01168">
    <property type="entry name" value="adenosine_kinase"/>
    <property type="match status" value="1"/>
</dbReference>
<dbReference type="Gene3D" id="3.30.1110.10">
    <property type="match status" value="1"/>
</dbReference>
<name>A0AAW1UWG7_9CUCU</name>
<dbReference type="InterPro" id="IPR002173">
    <property type="entry name" value="Carboh/pur_kinase_PfkB_CS"/>
</dbReference>
<dbReference type="GO" id="GO:0004001">
    <property type="term" value="F:adenosine kinase activity"/>
    <property type="evidence" value="ECO:0007669"/>
    <property type="project" value="UniProtKB-UniRule"/>
</dbReference>
<dbReference type="InterPro" id="IPR001805">
    <property type="entry name" value="Adenokinase"/>
</dbReference>
<protein>
    <recommendedName>
        <fullName evidence="3 10">Adenosine kinase</fullName>
        <shortName evidence="10">AK</shortName>
        <ecNumber evidence="3 10">2.7.1.20</ecNumber>
    </recommendedName>
    <alternativeName>
        <fullName evidence="10">Adenosine 5'-phosphotransferase</fullName>
    </alternativeName>
</protein>
<comment type="cofactor">
    <cofactor evidence="10">
        <name>Mg(2+)</name>
        <dbReference type="ChEBI" id="CHEBI:18420"/>
    </cofactor>
    <text evidence="10">Binds 3 Mg(2+) ions per subunit.</text>
</comment>
<evidence type="ECO:0000256" key="4">
    <source>
        <dbReference type="ARBA" id="ARBA00022679"/>
    </source>
</evidence>
<dbReference type="GO" id="GO:0006166">
    <property type="term" value="P:purine ribonucleoside salvage"/>
    <property type="evidence" value="ECO:0007669"/>
    <property type="project" value="UniProtKB-KW"/>
</dbReference>
<dbReference type="EMBL" id="JARQZJ010000121">
    <property type="protein sequence ID" value="KAK9887772.1"/>
    <property type="molecule type" value="Genomic_DNA"/>
</dbReference>
<comment type="function">
    <text evidence="10">ATP dependent phosphorylation of adenosine and other related nucleoside analogs to monophosphate derivatives.</text>
</comment>
<evidence type="ECO:0000313" key="12">
    <source>
        <dbReference type="EMBL" id="KAK9887772.1"/>
    </source>
</evidence>
<dbReference type="PANTHER" id="PTHR45769">
    <property type="entry name" value="ADENOSINE KINASE"/>
    <property type="match status" value="1"/>
</dbReference>
<keyword evidence="5 10" id="KW-0660">Purine salvage</keyword>
<keyword evidence="13" id="KW-1185">Reference proteome</keyword>
<evidence type="ECO:0000256" key="6">
    <source>
        <dbReference type="ARBA" id="ARBA00022741"/>
    </source>
</evidence>
<proteinExistence type="inferred from homology"/>
<dbReference type="Gene3D" id="3.40.1190.20">
    <property type="match status" value="1"/>
</dbReference>
<dbReference type="PRINTS" id="PR00989">
    <property type="entry name" value="ADENOKINASE"/>
</dbReference>
<dbReference type="GO" id="GO:0005634">
    <property type="term" value="C:nucleus"/>
    <property type="evidence" value="ECO:0007669"/>
    <property type="project" value="UniProtKB-SubCell"/>
</dbReference>
<accession>A0AAW1UWG7</accession>
<evidence type="ECO:0000256" key="10">
    <source>
        <dbReference type="RuleBase" id="RU368116"/>
    </source>
</evidence>
<feature type="active site" description="Proton acceptor" evidence="9">
    <location>
        <position position="299"/>
    </location>
</feature>
<keyword evidence="10" id="KW-0539">Nucleus</keyword>
<keyword evidence="7 10" id="KW-0418">Kinase</keyword>
<evidence type="ECO:0000256" key="8">
    <source>
        <dbReference type="ARBA" id="ARBA00022840"/>
    </source>
</evidence>
<dbReference type="GO" id="GO:0005829">
    <property type="term" value="C:cytosol"/>
    <property type="evidence" value="ECO:0007669"/>
    <property type="project" value="TreeGrafter"/>
</dbReference>
<evidence type="ECO:0000256" key="3">
    <source>
        <dbReference type="ARBA" id="ARBA00012119"/>
    </source>
</evidence>
<dbReference type="Pfam" id="PF00294">
    <property type="entry name" value="PfkB"/>
    <property type="match status" value="1"/>
</dbReference>
<dbReference type="Proteomes" id="UP001431783">
    <property type="component" value="Unassembled WGS sequence"/>
</dbReference>
<comment type="similarity">
    <text evidence="2 10">Belongs to the carbohydrate kinase PfkB family.</text>
</comment>
<dbReference type="PANTHER" id="PTHR45769:SF3">
    <property type="entry name" value="ADENOSINE KINASE"/>
    <property type="match status" value="1"/>
</dbReference>
<dbReference type="GO" id="GO:0044209">
    <property type="term" value="P:AMP salvage"/>
    <property type="evidence" value="ECO:0007669"/>
    <property type="project" value="UniProtKB-UniRule"/>
</dbReference>
<evidence type="ECO:0000256" key="2">
    <source>
        <dbReference type="ARBA" id="ARBA00010688"/>
    </source>
</evidence>
<comment type="subcellular location">
    <subcellularLocation>
        <location evidence="10">Nucleus</location>
    </subcellularLocation>
</comment>
<evidence type="ECO:0000256" key="7">
    <source>
        <dbReference type="ARBA" id="ARBA00022777"/>
    </source>
</evidence>
<dbReference type="GO" id="GO:0005524">
    <property type="term" value="F:ATP binding"/>
    <property type="evidence" value="ECO:0007669"/>
    <property type="project" value="UniProtKB-UniRule"/>
</dbReference>
<keyword evidence="10" id="KW-0460">Magnesium</keyword>
<evidence type="ECO:0000256" key="5">
    <source>
        <dbReference type="ARBA" id="ARBA00022726"/>
    </source>
</evidence>
<evidence type="ECO:0000259" key="11">
    <source>
        <dbReference type="Pfam" id="PF00294"/>
    </source>
</evidence>
<dbReference type="FunFam" id="3.40.1190.20:FF:000006">
    <property type="entry name" value="Adenosine kinase 2"/>
    <property type="match status" value="1"/>
</dbReference>
<keyword evidence="8 10" id="KW-0067">ATP-binding</keyword>
<evidence type="ECO:0000256" key="9">
    <source>
        <dbReference type="PIRSR" id="PIRSR601805-1"/>
    </source>
</evidence>
<comment type="catalytic activity">
    <reaction evidence="10">
        <text>adenosine + ATP = AMP + ADP + H(+)</text>
        <dbReference type="Rhea" id="RHEA:20824"/>
        <dbReference type="ChEBI" id="CHEBI:15378"/>
        <dbReference type="ChEBI" id="CHEBI:16335"/>
        <dbReference type="ChEBI" id="CHEBI:30616"/>
        <dbReference type="ChEBI" id="CHEBI:456215"/>
        <dbReference type="ChEBI" id="CHEBI:456216"/>
        <dbReference type="EC" id="2.7.1.20"/>
    </reaction>
</comment>
<keyword evidence="6 10" id="KW-0547">Nucleotide-binding</keyword>
<dbReference type="EC" id="2.7.1.20" evidence="3 10"/>
<evidence type="ECO:0000256" key="1">
    <source>
        <dbReference type="ARBA" id="ARBA00004801"/>
    </source>
</evidence>
<dbReference type="PROSITE" id="PS00584">
    <property type="entry name" value="PFKB_KINASES_2"/>
    <property type="match status" value="1"/>
</dbReference>
<feature type="domain" description="Carbohydrate kinase PfkB" evidence="11">
    <location>
        <begin position="29"/>
        <end position="337"/>
    </location>
</feature>
<sequence>MSVELRENMLIGMGNPLLDISAVVEESLLTKYDLKENEAVLATEKHTTLYTTLIDKYDVEYIAGGSVQNALRVAQWILAKPNVVTFFGCVGEDDFSRILKEQAQKAGVNVNYQYTTDTPTGTCAVLITNLHRTLCANLAAANCFTVDHIRKPENKKLIDTAQFYYISGFFLTVSPESILEVAKVALDNNKPFLMNLSAEFICKFYKEQFNQVMPYVDILFGNEAEALAFMEGSTITTKDMKEIALHLCMLPKQNESRERMVIITQGTDAVIVAHKGKILEFPVMALPKESIVDTNGAGDAFAGGFLAQFIQGKDLEVCIKCAIWAATHIIQRSGCTFDENLRFVES</sequence>
<dbReference type="InterPro" id="IPR029056">
    <property type="entry name" value="Ribokinase-like"/>
</dbReference>
<comment type="subunit">
    <text evidence="10">Monomer.</text>
</comment>
<evidence type="ECO:0000313" key="13">
    <source>
        <dbReference type="Proteomes" id="UP001431783"/>
    </source>
</evidence>